<comment type="caution">
    <text evidence="2">The sequence shown here is derived from an EMBL/GenBank/DDBJ whole genome shotgun (WGS) entry which is preliminary data.</text>
</comment>
<sequence>MHDIMRAQGGETDRTTGRSTTFHEEYARVNNVVECSKMAVLYYADVPGVVPSTDILGSSGVGIDVGNGGLPPEWGVRILMWNAMFHYGPWTDRHRTELQDYFFPNSHRNNVPTPYLKPGDLRTSTSFDFHVELMTEGTIRIPTREKSKDWKYETESADLDLGADGYYTRPYGWIDIKTSPGSTAKIIIPFVCGPDGYTSSIDIHFKDIDASTSVNYASLLQAKNLQLAIKMHSPIVWNEHREWDFACSIREPQIFLLRDHVFLFQDLIKDWTSTPPADLLHFIPVTYNFNINIYEPLIYLCVNEHNIISNPNASDDNGKAIIINYIKRHYYIASCFSFID</sequence>
<dbReference type="InterPro" id="IPR048636">
    <property type="entry name" value="Csf1_N"/>
</dbReference>
<keyword evidence="3" id="KW-1185">Reference proteome</keyword>
<dbReference type="Pfam" id="PF21678">
    <property type="entry name" value="Csf1_N"/>
    <property type="match status" value="1"/>
</dbReference>
<dbReference type="EMBL" id="JAEPRB010000121">
    <property type="protein sequence ID" value="KAG2221010.1"/>
    <property type="molecule type" value="Genomic_DNA"/>
</dbReference>
<accession>A0A8H7S2I1</accession>
<reference evidence="2 3" key="1">
    <citation type="submission" date="2020-12" db="EMBL/GenBank/DDBJ databases">
        <title>Metabolic potential, ecology and presence of endohyphal bacteria is reflected in genomic diversity of Mucoromycotina.</title>
        <authorList>
            <person name="Muszewska A."/>
            <person name="Okrasinska A."/>
            <person name="Steczkiewicz K."/>
            <person name="Drgas O."/>
            <person name="Orlowska M."/>
            <person name="Perlinska-Lenart U."/>
            <person name="Aleksandrzak-Piekarczyk T."/>
            <person name="Szatraj K."/>
            <person name="Zielenkiewicz U."/>
            <person name="Pilsyk S."/>
            <person name="Malc E."/>
            <person name="Mieczkowski P."/>
            <person name="Kruszewska J.S."/>
            <person name="Biernat P."/>
            <person name="Pawlowska J."/>
        </authorList>
    </citation>
    <scope>NUCLEOTIDE SEQUENCE [LARGE SCALE GENOMIC DNA]</scope>
    <source>
        <strain evidence="2 3">CBS 142.35</strain>
    </source>
</reference>
<dbReference type="InterPro" id="IPR029636">
    <property type="entry name" value="Csf1"/>
</dbReference>
<organism evidence="2 3">
    <name type="scientific">Circinella minor</name>
    <dbReference type="NCBI Taxonomy" id="1195481"/>
    <lineage>
        <taxon>Eukaryota</taxon>
        <taxon>Fungi</taxon>
        <taxon>Fungi incertae sedis</taxon>
        <taxon>Mucoromycota</taxon>
        <taxon>Mucoromycotina</taxon>
        <taxon>Mucoromycetes</taxon>
        <taxon>Mucorales</taxon>
        <taxon>Lichtheimiaceae</taxon>
        <taxon>Circinella</taxon>
    </lineage>
</organism>
<feature type="domain" description="Csf1 N-terminal" evidence="1">
    <location>
        <begin position="23"/>
        <end position="317"/>
    </location>
</feature>
<name>A0A8H7S2I1_9FUNG</name>
<dbReference type="PANTHER" id="PTHR32085:SF3">
    <property type="entry name" value="PROTEIN CSF1"/>
    <property type="match status" value="1"/>
</dbReference>
<dbReference type="OrthoDB" id="10051416at2759"/>
<proteinExistence type="predicted"/>
<dbReference type="GO" id="GO:0016020">
    <property type="term" value="C:membrane"/>
    <property type="evidence" value="ECO:0007669"/>
    <property type="project" value="InterPro"/>
</dbReference>
<evidence type="ECO:0000259" key="1">
    <source>
        <dbReference type="Pfam" id="PF21678"/>
    </source>
</evidence>
<dbReference type="Proteomes" id="UP000646827">
    <property type="component" value="Unassembled WGS sequence"/>
</dbReference>
<evidence type="ECO:0000313" key="3">
    <source>
        <dbReference type="Proteomes" id="UP000646827"/>
    </source>
</evidence>
<dbReference type="GO" id="GO:0006113">
    <property type="term" value="P:fermentation"/>
    <property type="evidence" value="ECO:0007669"/>
    <property type="project" value="InterPro"/>
</dbReference>
<protein>
    <recommendedName>
        <fullName evidence="1">Csf1 N-terminal domain-containing protein</fullName>
    </recommendedName>
</protein>
<evidence type="ECO:0000313" key="2">
    <source>
        <dbReference type="EMBL" id="KAG2221010.1"/>
    </source>
</evidence>
<dbReference type="PANTHER" id="PTHR32085">
    <property type="entry name" value="PROTEIN CSF1"/>
    <property type="match status" value="1"/>
</dbReference>
<gene>
    <name evidence="2" type="ORF">INT45_009259</name>
</gene>
<dbReference type="AlphaFoldDB" id="A0A8H7S2I1"/>